<dbReference type="InterPro" id="IPR013557">
    <property type="entry name" value="AntA/B_antirep"/>
</dbReference>
<name>A0A379B5K5_9PAST</name>
<evidence type="ECO:0000259" key="1">
    <source>
        <dbReference type="Pfam" id="PF08346"/>
    </source>
</evidence>
<dbReference type="EMBL" id="UGSS01000002">
    <property type="protein sequence ID" value="SUB33539.1"/>
    <property type="molecule type" value="Genomic_DNA"/>
</dbReference>
<dbReference type="Proteomes" id="UP000254280">
    <property type="component" value="Unassembled WGS sequence"/>
</dbReference>
<gene>
    <name evidence="2" type="ORF">NCTC10699_01163</name>
</gene>
<feature type="domain" description="AntA/AntB antirepressor" evidence="1">
    <location>
        <begin position="22"/>
        <end position="87"/>
    </location>
</feature>
<organism evidence="2 3">
    <name type="scientific">[Pasteurella] mairii</name>
    <dbReference type="NCBI Taxonomy" id="757"/>
    <lineage>
        <taxon>Bacteria</taxon>
        <taxon>Pseudomonadati</taxon>
        <taxon>Pseudomonadota</taxon>
        <taxon>Gammaproteobacteria</taxon>
        <taxon>Pasteurellales</taxon>
        <taxon>Pasteurellaceae</taxon>
    </lineage>
</organism>
<dbReference type="PANTHER" id="PTHR36180">
    <property type="entry name" value="DNA-BINDING PROTEIN-RELATED-RELATED"/>
    <property type="match status" value="1"/>
</dbReference>
<dbReference type="AlphaFoldDB" id="A0A379B5K5"/>
<keyword evidence="3" id="KW-1185">Reference proteome</keyword>
<accession>A0A379B5K5</accession>
<evidence type="ECO:0000313" key="3">
    <source>
        <dbReference type="Proteomes" id="UP000254280"/>
    </source>
</evidence>
<dbReference type="Pfam" id="PF08346">
    <property type="entry name" value="AntA"/>
    <property type="match status" value="1"/>
</dbReference>
<dbReference type="OrthoDB" id="79831at2"/>
<dbReference type="PANTHER" id="PTHR36180:SF1">
    <property type="entry name" value="ANTA_ANTB ANTIREPRESSOR DOMAIN-CONTAINING PROTEIN"/>
    <property type="match status" value="1"/>
</dbReference>
<evidence type="ECO:0000313" key="2">
    <source>
        <dbReference type="EMBL" id="SUB33539.1"/>
    </source>
</evidence>
<proteinExistence type="predicted"/>
<reference evidence="2 3" key="1">
    <citation type="submission" date="2018-06" db="EMBL/GenBank/DDBJ databases">
        <authorList>
            <consortium name="Pathogen Informatics"/>
            <person name="Doyle S."/>
        </authorList>
    </citation>
    <scope>NUCLEOTIDE SEQUENCE [LARGE SCALE GENOMIC DNA]</scope>
    <source>
        <strain evidence="2 3">NCTC10699</strain>
    </source>
</reference>
<sequence>MTNSTPITVFHSHFANQNVKVCNARELHAYLESKTQFGNWITDRINDYGFIEDQDYIIVYQHTHGRPRKEYHITLDMGKELGMVERNEKGRQIRRYFIELERRAKQPTPEAILTERLPLTLDSTQQSQLIALLNYVHYFITEVWTSITTLYPHCGASQSMHIADMQILTKLLQRHLAIKIER</sequence>
<protein>
    <submittedName>
        <fullName evidence="2">Phage anti-repressor protein</fullName>
    </submittedName>
</protein>